<dbReference type="GO" id="GO:0004802">
    <property type="term" value="F:transketolase activity"/>
    <property type="evidence" value="ECO:0007669"/>
    <property type="project" value="UniProtKB-EC"/>
</dbReference>
<dbReference type="Proteomes" id="UP000002357">
    <property type="component" value="Plasmid pSCL4"/>
</dbReference>
<dbReference type="GeneID" id="93733832"/>
<evidence type="ECO:0000313" key="7">
    <source>
        <dbReference type="Proteomes" id="UP000002357"/>
    </source>
</evidence>
<keyword evidence="3" id="KW-0786">Thiamine pyrophosphate</keyword>
<dbReference type="GO" id="GO:0000287">
    <property type="term" value="F:magnesium ion binding"/>
    <property type="evidence" value="ECO:0007669"/>
    <property type="project" value="UniProtKB-ARBA"/>
</dbReference>
<dbReference type="SUPFAM" id="SSF52518">
    <property type="entry name" value="Thiamin diphosphate-binding fold (THDP-binding)"/>
    <property type="match status" value="1"/>
</dbReference>
<sequence>MTQTTANSHPVGARPEAGAEAEAEVGAGSRAGTAGPTATGFGDLDRLMSLMTGDEKHGPAATSTLDALWVLYDRVLRVSPATADAPERDRFLLSKGHGPMAYYAVLAAKGFVSEESLSGFGSYDSPLGHHPDRVLVPGAEIGSGSLGHGLPLGVGTALGLRAQGRTEPRVWVLIGDAELDEGSNHEAIAYAGPAGLEALHTLVIDNGSATHGWPGGIASRFASAGWSAVTVDGRDHEALYAAYTLPHPGRPHAVIARVESKADHGEPKIA</sequence>
<dbReference type="OrthoDB" id="8732661at2"/>
<dbReference type="RefSeq" id="WP_003953237.1">
    <property type="nucleotide sequence ID" value="NZ_CM000914.1"/>
</dbReference>
<feature type="compositionally biased region" description="Low complexity" evidence="4">
    <location>
        <begin position="10"/>
        <end position="38"/>
    </location>
</feature>
<dbReference type="PANTHER" id="PTHR47514">
    <property type="entry name" value="TRANSKETOLASE N-TERMINAL SECTION-RELATED"/>
    <property type="match status" value="1"/>
</dbReference>
<evidence type="ECO:0000259" key="5">
    <source>
        <dbReference type="Pfam" id="PF00456"/>
    </source>
</evidence>
<dbReference type="Pfam" id="PF00456">
    <property type="entry name" value="Transketolase_N"/>
    <property type="match status" value="1"/>
</dbReference>
<dbReference type="InterPro" id="IPR029061">
    <property type="entry name" value="THDP-binding"/>
</dbReference>
<keyword evidence="6" id="KW-0614">Plasmid</keyword>
<proteinExistence type="inferred from homology"/>
<dbReference type="EC" id="2.2.1.1" evidence="6"/>
<organism evidence="6 7">
    <name type="scientific">Streptomyces clavuligerus</name>
    <dbReference type="NCBI Taxonomy" id="1901"/>
    <lineage>
        <taxon>Bacteria</taxon>
        <taxon>Bacillati</taxon>
        <taxon>Actinomycetota</taxon>
        <taxon>Actinomycetes</taxon>
        <taxon>Kitasatosporales</taxon>
        <taxon>Streptomycetaceae</taxon>
        <taxon>Streptomyces</taxon>
    </lineage>
</organism>
<comment type="cofactor">
    <cofactor evidence="1">
        <name>thiamine diphosphate</name>
        <dbReference type="ChEBI" id="CHEBI:58937"/>
    </cofactor>
</comment>
<geneLocation type="plasmid" evidence="6 7">
    <name>pSCL4</name>
</geneLocation>
<evidence type="ECO:0000256" key="3">
    <source>
        <dbReference type="ARBA" id="ARBA00023052"/>
    </source>
</evidence>
<dbReference type="AlphaFoldDB" id="B5GNB7"/>
<dbReference type="Gene3D" id="3.40.50.970">
    <property type="match status" value="1"/>
</dbReference>
<protein>
    <submittedName>
        <fullName evidence="6">Transketolase A subunit</fullName>
        <ecNumber evidence="6">2.2.1.1</ecNumber>
    </submittedName>
</protein>
<dbReference type="EMBL" id="CM000914">
    <property type="protein sequence ID" value="EFG04200.2"/>
    <property type="molecule type" value="Genomic_DNA"/>
</dbReference>
<keyword evidence="7" id="KW-1185">Reference proteome</keyword>
<reference evidence="6 7" key="1">
    <citation type="journal article" date="2010" name="Genome Biol. Evol.">
        <title>The sequence of a 1.8-mb bacterial linear plasmid reveals a rich evolutionary reservoir of secondary metabolic pathways.</title>
        <authorList>
            <person name="Medema M.H."/>
            <person name="Trefzer A."/>
            <person name="Kovalchuk A."/>
            <person name="van den Berg M."/>
            <person name="Mueller U."/>
            <person name="Heijne W."/>
            <person name="Wu L."/>
            <person name="Alam M.T."/>
            <person name="Ronning C.M."/>
            <person name="Nierman W.C."/>
            <person name="Bovenberg R.A.L."/>
            <person name="Breitling R."/>
            <person name="Takano E."/>
        </authorList>
    </citation>
    <scope>NUCLEOTIDE SEQUENCE [LARGE SCALE GENOMIC DNA]</scope>
    <source>
        <strain evidence="7">ATCC 27064 / DSM 738 / JCM 4710 / NBRC 13307 / NCIMB 12785 / NRRL 3585 / VKM Ac-602</strain>
        <plasmid evidence="6">pSCL4</plasmid>
    </source>
</reference>
<dbReference type="InterPro" id="IPR005474">
    <property type="entry name" value="Transketolase_N"/>
</dbReference>
<evidence type="ECO:0000313" key="6">
    <source>
        <dbReference type="EMBL" id="EFG04200.2"/>
    </source>
</evidence>
<evidence type="ECO:0000256" key="1">
    <source>
        <dbReference type="ARBA" id="ARBA00001964"/>
    </source>
</evidence>
<accession>B5GNB7</accession>
<gene>
    <name evidence="6" type="ORF">SCLAV_p0713</name>
</gene>
<dbReference type="PANTHER" id="PTHR47514:SF1">
    <property type="entry name" value="TRANSKETOLASE N-TERMINAL SECTION-RELATED"/>
    <property type="match status" value="1"/>
</dbReference>
<comment type="similarity">
    <text evidence="2">Belongs to the transketolase family.</text>
</comment>
<name>B5GNB7_STRCL</name>
<evidence type="ECO:0000256" key="2">
    <source>
        <dbReference type="ARBA" id="ARBA00007131"/>
    </source>
</evidence>
<feature type="region of interest" description="Disordered" evidence="4">
    <location>
        <begin position="1"/>
        <end position="38"/>
    </location>
</feature>
<feature type="domain" description="Transketolase N-terminal" evidence="5">
    <location>
        <begin position="57"/>
        <end position="243"/>
    </location>
</feature>
<keyword evidence="6" id="KW-0808">Transferase</keyword>
<evidence type="ECO:0000256" key="4">
    <source>
        <dbReference type="SAM" id="MobiDB-lite"/>
    </source>
</evidence>
<dbReference type="KEGG" id="sclf:BB341_27805"/>
<dbReference type="eggNOG" id="COG3959">
    <property type="taxonomic scope" value="Bacteria"/>
</dbReference>